<reference evidence="4" key="1">
    <citation type="journal article" date="2015" name="Proc. Natl. Acad. Sci. U.S.A.">
        <title>Genome sequencing of adzuki bean (Vigna angularis) provides insight into high starch and low fat accumulation and domestication.</title>
        <authorList>
            <person name="Yang K."/>
            <person name="Tian Z."/>
            <person name="Chen C."/>
            <person name="Luo L."/>
            <person name="Zhao B."/>
            <person name="Wang Z."/>
            <person name="Yu L."/>
            <person name="Li Y."/>
            <person name="Sun Y."/>
            <person name="Li W."/>
            <person name="Chen Y."/>
            <person name="Li Y."/>
            <person name="Zhang Y."/>
            <person name="Ai D."/>
            <person name="Zhao J."/>
            <person name="Shang C."/>
            <person name="Ma Y."/>
            <person name="Wu B."/>
            <person name="Wang M."/>
            <person name="Gao L."/>
            <person name="Sun D."/>
            <person name="Zhang P."/>
            <person name="Guo F."/>
            <person name="Wang W."/>
            <person name="Li Y."/>
            <person name="Wang J."/>
            <person name="Varshney R.K."/>
            <person name="Wang J."/>
            <person name="Ling H.Q."/>
            <person name="Wan P."/>
        </authorList>
    </citation>
    <scope>NUCLEOTIDE SEQUENCE</scope>
    <source>
        <strain evidence="4">cv. Jingnong 6</strain>
    </source>
</reference>
<dbReference type="PANTHER" id="PTHR33103">
    <property type="entry name" value="OS01G0153900 PROTEIN"/>
    <property type="match status" value="1"/>
</dbReference>
<organism evidence="3 4">
    <name type="scientific">Phaseolus angularis</name>
    <name type="common">Azuki bean</name>
    <name type="synonym">Vigna angularis</name>
    <dbReference type="NCBI Taxonomy" id="3914"/>
    <lineage>
        <taxon>Eukaryota</taxon>
        <taxon>Viridiplantae</taxon>
        <taxon>Streptophyta</taxon>
        <taxon>Embryophyta</taxon>
        <taxon>Tracheophyta</taxon>
        <taxon>Spermatophyta</taxon>
        <taxon>Magnoliopsida</taxon>
        <taxon>eudicotyledons</taxon>
        <taxon>Gunneridae</taxon>
        <taxon>Pentapetalae</taxon>
        <taxon>rosids</taxon>
        <taxon>fabids</taxon>
        <taxon>Fabales</taxon>
        <taxon>Fabaceae</taxon>
        <taxon>Papilionoideae</taxon>
        <taxon>50 kb inversion clade</taxon>
        <taxon>NPAAA clade</taxon>
        <taxon>indigoferoid/millettioid clade</taxon>
        <taxon>Phaseoleae</taxon>
        <taxon>Vigna</taxon>
    </lineage>
</organism>
<dbReference type="Pfam" id="PF05056">
    <property type="entry name" value="DUF674"/>
    <property type="match status" value="2"/>
</dbReference>
<evidence type="ECO:0000256" key="1">
    <source>
        <dbReference type="SAM" id="MobiDB-lite"/>
    </source>
</evidence>
<dbReference type="Proteomes" id="UP000053144">
    <property type="component" value="Unassembled WGS sequence"/>
</dbReference>
<keyword evidence="2" id="KW-0812">Transmembrane</keyword>
<evidence type="ECO:0000313" key="3">
    <source>
        <dbReference type="EMBL" id="KOM26786.1"/>
    </source>
</evidence>
<feature type="region of interest" description="Disordered" evidence="1">
    <location>
        <begin position="395"/>
        <end position="505"/>
    </location>
</feature>
<dbReference type="PANTHER" id="PTHR33103:SF102">
    <property type="entry name" value="DUF674 FAMILY PROTEIN"/>
    <property type="match status" value="1"/>
</dbReference>
<proteinExistence type="predicted"/>
<dbReference type="OMA" id="INECFAC"/>
<dbReference type="InterPro" id="IPR007750">
    <property type="entry name" value="DUF674"/>
</dbReference>
<gene>
    <name evidence="3" type="ORF">LR48_Vigan317s000700</name>
</gene>
<dbReference type="EMBL" id="KQ258341">
    <property type="protein sequence ID" value="KOM26786.1"/>
    <property type="molecule type" value="Genomic_DNA"/>
</dbReference>
<name>A0A0L9T8S8_PHAAN</name>
<feature type="compositionally biased region" description="Basic and acidic residues" evidence="1">
    <location>
        <begin position="395"/>
        <end position="462"/>
    </location>
</feature>
<keyword evidence="2" id="KW-0472">Membrane</keyword>
<accession>A0A0L9T8S8</accession>
<evidence type="ECO:0008006" key="5">
    <source>
        <dbReference type="Google" id="ProtNLM"/>
    </source>
</evidence>
<keyword evidence="2" id="KW-1133">Transmembrane helix</keyword>
<sequence>MATTEAQVLLKLVVNKDTNKVLFAEAKKDLVDILCSFLTLPLGTIIRLVEYESNKGPVTIGSLNSLYHSVAALDDRNLWRQGYNKEMLLRPRNTAADFCNTLKVNIDDTPPRQTFVSPGSFSESSQNGFVHDVAIFVITDDLILMPKPVDYPRLAILRDLGIKGPFSLKEITVDVTKKKVLDLLKCSLLSKSCLTDLLLENKTLIQRPTFFSGSVENNSEITFPLKLFIRKSDGKVLYGLGPKEIADMLFSFLTFPLGGIVRKLGGNSCVGSIDGLYKSIVDMNDELYFMSRLTKNRLVDPYLLLLMPLIRFESSTTNEGKGCQHWARGGNSICSFILFFYCVLNISSTFIMVSHCIVVLMQCLNILKASMTSTSALTTGLAHLLSEFIGCSSHDDASPSHDDASPSHDDASPSHDDASPSHDDASPSHDDASPSHDDASPSHDDASPSHDDASPSHDDASPSHDACLLDGVPSAEEIASSSSSDESDSACSSDGSDSASSFVFI</sequence>
<evidence type="ECO:0000313" key="4">
    <source>
        <dbReference type="Proteomes" id="UP000053144"/>
    </source>
</evidence>
<feature type="transmembrane region" description="Helical" evidence="2">
    <location>
        <begin position="338"/>
        <end position="361"/>
    </location>
</feature>
<evidence type="ECO:0000256" key="2">
    <source>
        <dbReference type="SAM" id="Phobius"/>
    </source>
</evidence>
<feature type="compositionally biased region" description="Low complexity" evidence="1">
    <location>
        <begin position="474"/>
        <end position="505"/>
    </location>
</feature>
<protein>
    <recommendedName>
        <fullName evidence="5">DUF674 domain-containing protein</fullName>
    </recommendedName>
</protein>
<dbReference type="AlphaFoldDB" id="A0A0L9T8S8"/>
<dbReference type="Gramene" id="KOM26786">
    <property type="protein sequence ID" value="KOM26786"/>
    <property type="gene ID" value="LR48_Vigan317s000700"/>
</dbReference>